<accession>A0ABN9V5A8</accession>
<keyword evidence="5" id="KW-1185">Reference proteome</keyword>
<organism evidence="4 5">
    <name type="scientific">Prorocentrum cordatum</name>
    <dbReference type="NCBI Taxonomy" id="2364126"/>
    <lineage>
        <taxon>Eukaryota</taxon>
        <taxon>Sar</taxon>
        <taxon>Alveolata</taxon>
        <taxon>Dinophyceae</taxon>
        <taxon>Prorocentrales</taxon>
        <taxon>Prorocentraceae</taxon>
        <taxon>Prorocentrum</taxon>
    </lineage>
</organism>
<feature type="chain" id="PRO_5045985750" description="Treble clef zinc finger domain-containing protein" evidence="2">
    <location>
        <begin position="19"/>
        <end position="421"/>
    </location>
</feature>
<feature type="domain" description="Treble clef zinc finger" evidence="3">
    <location>
        <begin position="224"/>
        <end position="255"/>
    </location>
</feature>
<gene>
    <name evidence="4" type="ORF">PCOR1329_LOCUS54816</name>
</gene>
<keyword evidence="2" id="KW-0732">Signal</keyword>
<evidence type="ECO:0000313" key="5">
    <source>
        <dbReference type="Proteomes" id="UP001189429"/>
    </source>
</evidence>
<evidence type="ECO:0000256" key="2">
    <source>
        <dbReference type="SAM" id="SignalP"/>
    </source>
</evidence>
<evidence type="ECO:0000313" key="4">
    <source>
        <dbReference type="EMBL" id="CAK0868027.1"/>
    </source>
</evidence>
<name>A0ABN9V5A8_9DINO</name>
<comment type="caution">
    <text evidence="4">The sequence shown here is derived from an EMBL/GenBank/DDBJ whole genome shotgun (WGS) entry which is preliminary data.</text>
</comment>
<sequence>MRASLCVLGRHALGLAVAQEMAVSRGGRCLSESYKNAKMQMKWQCAQGHRWSASLFSLRSRGSWCPHCAGNAPLGLDTAIATAKSRGGKCLSTRYINSKEPMVWECAIGHKWTAKLGNVRNKATWCPSCAKPTLSLHDARQLAASRGGRCLSSQYVSSRGYLQWQCALGHTWRAQFANVKYAGSWCPTCAQEKKVSRTQMLEVARNVARARAGYCLGSGYINNKAQMRWRCREGHEWQASLNNIKDAGSWCPECATGKSQNGVKQVFEDIFHGHRFYTRRPRFLRGMRGRPLELDGYCQALHLAFEFNGRQHYDPNMYWNRGRSAHHFEDQCHRDRLKVLLCQAFGVRLVVVPWDVQNTRNFIWLCLTRWFRIAELVSPMLGPGHESEGGPGQLRTEGESPCTPAGTAHLSFFREHGQRQH</sequence>
<dbReference type="Pfam" id="PF14311">
    <property type="entry name" value="DUF4379"/>
    <property type="match status" value="1"/>
</dbReference>
<dbReference type="EMBL" id="CAUYUJ010016706">
    <property type="protein sequence ID" value="CAK0868027.1"/>
    <property type="molecule type" value="Genomic_DNA"/>
</dbReference>
<proteinExistence type="predicted"/>
<reference evidence="4" key="1">
    <citation type="submission" date="2023-10" db="EMBL/GenBank/DDBJ databases">
        <authorList>
            <person name="Chen Y."/>
            <person name="Shah S."/>
            <person name="Dougan E. K."/>
            <person name="Thang M."/>
            <person name="Chan C."/>
        </authorList>
    </citation>
    <scope>NUCLEOTIDE SEQUENCE [LARGE SCALE GENOMIC DNA]</scope>
</reference>
<dbReference type="InterPro" id="IPR025487">
    <property type="entry name" value="DUF4379"/>
</dbReference>
<protein>
    <recommendedName>
        <fullName evidence="3">Treble clef zinc finger domain-containing protein</fullName>
    </recommendedName>
</protein>
<evidence type="ECO:0000256" key="1">
    <source>
        <dbReference type="SAM" id="MobiDB-lite"/>
    </source>
</evidence>
<evidence type="ECO:0000259" key="3">
    <source>
        <dbReference type="Pfam" id="PF14311"/>
    </source>
</evidence>
<feature type="region of interest" description="Disordered" evidence="1">
    <location>
        <begin position="384"/>
        <end position="403"/>
    </location>
</feature>
<feature type="signal peptide" evidence="2">
    <location>
        <begin position="1"/>
        <end position="18"/>
    </location>
</feature>
<dbReference type="Proteomes" id="UP001189429">
    <property type="component" value="Unassembled WGS sequence"/>
</dbReference>